<evidence type="ECO:0000256" key="4">
    <source>
        <dbReference type="ARBA" id="ARBA00022475"/>
    </source>
</evidence>
<protein>
    <submittedName>
        <fullName evidence="10">Putative permease</fullName>
    </submittedName>
</protein>
<sequence>MIKTTRNWVLGYFLVLFSTLFLFPMTSRVLGLAFLFSLIINAPSEFVSKKVSKSVLSLATGLALLGFMFFLIYSAIPITINGAMSIAEELEALLKDGRFDSWLEKLPVFISSAITDLGETASKWLSESAINIGRFVASNITSWLTGTILLIVAAFFIARRTGVIRRNGQLLFPLCDHKKVEEFLDSLYRDFQTYVTGQLLIALTVGAIIGTGTAIIGVPNALFLGLLAGITNFIPFLGVVITAIPMLVLSFVNKGFWGLVGAVVVLVIANQLEMWVLSPRILSNRVKINWFIVLVSLVAFGELLGVFGVVFAVPLLIFVKRFWKEFVLVERSGKNWESTTGTGIKKARKKKEPSQEKATDSQKD</sequence>
<dbReference type="KEGG" id="minf:MESINF_1850"/>
<dbReference type="PANTHER" id="PTHR21716">
    <property type="entry name" value="TRANSMEMBRANE PROTEIN"/>
    <property type="match status" value="1"/>
</dbReference>
<comment type="similarity">
    <text evidence="2">Belongs to the autoinducer-2 exporter (AI-2E) (TC 2.A.86) family.</text>
</comment>
<dbReference type="RefSeq" id="WP_231936689.1">
    <property type="nucleotide sequence ID" value="NZ_LS974202.1"/>
</dbReference>
<organism evidence="10 11">
    <name type="scientific">Mesotoga infera</name>
    <dbReference type="NCBI Taxonomy" id="1236046"/>
    <lineage>
        <taxon>Bacteria</taxon>
        <taxon>Thermotogati</taxon>
        <taxon>Thermotogota</taxon>
        <taxon>Thermotogae</taxon>
        <taxon>Kosmotogales</taxon>
        <taxon>Kosmotogaceae</taxon>
        <taxon>Mesotoga</taxon>
    </lineage>
</organism>
<evidence type="ECO:0000256" key="3">
    <source>
        <dbReference type="ARBA" id="ARBA00022448"/>
    </source>
</evidence>
<evidence type="ECO:0000256" key="1">
    <source>
        <dbReference type="ARBA" id="ARBA00004651"/>
    </source>
</evidence>
<feature type="region of interest" description="Disordered" evidence="8">
    <location>
        <begin position="336"/>
        <end position="364"/>
    </location>
</feature>
<proteinExistence type="inferred from homology"/>
<feature type="transmembrane region" description="Helical" evidence="9">
    <location>
        <begin position="224"/>
        <end position="249"/>
    </location>
</feature>
<dbReference type="GO" id="GO:0055085">
    <property type="term" value="P:transmembrane transport"/>
    <property type="evidence" value="ECO:0007669"/>
    <property type="project" value="TreeGrafter"/>
</dbReference>
<reference evidence="10 11" key="1">
    <citation type="submission" date="2017-01" db="EMBL/GenBank/DDBJ databases">
        <authorList>
            <person name="Erauso G."/>
        </authorList>
    </citation>
    <scope>NUCLEOTIDE SEQUENCE [LARGE SCALE GENOMIC DNA]</scope>
    <source>
        <strain evidence="10">MESINF1</strain>
    </source>
</reference>
<feature type="transmembrane region" description="Helical" evidence="9">
    <location>
        <begin position="140"/>
        <end position="158"/>
    </location>
</feature>
<keyword evidence="4" id="KW-1003">Cell membrane</keyword>
<evidence type="ECO:0000256" key="5">
    <source>
        <dbReference type="ARBA" id="ARBA00022692"/>
    </source>
</evidence>
<dbReference type="Pfam" id="PF01594">
    <property type="entry name" value="AI-2E_transport"/>
    <property type="match status" value="1"/>
</dbReference>
<feature type="transmembrane region" description="Helical" evidence="9">
    <location>
        <begin position="290"/>
        <end position="319"/>
    </location>
</feature>
<dbReference type="GO" id="GO:0005886">
    <property type="term" value="C:plasma membrane"/>
    <property type="evidence" value="ECO:0007669"/>
    <property type="project" value="UniProtKB-SubCell"/>
</dbReference>
<feature type="transmembrane region" description="Helical" evidence="9">
    <location>
        <begin position="55"/>
        <end position="76"/>
    </location>
</feature>
<dbReference type="EMBL" id="LS974202">
    <property type="protein sequence ID" value="SSC13294.1"/>
    <property type="molecule type" value="Genomic_DNA"/>
</dbReference>
<feature type="compositionally biased region" description="Basic and acidic residues" evidence="8">
    <location>
        <begin position="352"/>
        <end position="364"/>
    </location>
</feature>
<evidence type="ECO:0000313" key="10">
    <source>
        <dbReference type="EMBL" id="SSC13294.1"/>
    </source>
</evidence>
<keyword evidence="7 9" id="KW-0472">Membrane</keyword>
<dbReference type="InterPro" id="IPR002549">
    <property type="entry name" value="AI-2E-like"/>
</dbReference>
<name>A0A7Z7PPP7_9BACT</name>
<accession>A0A7Z7PPP7</accession>
<evidence type="ECO:0000256" key="6">
    <source>
        <dbReference type="ARBA" id="ARBA00022989"/>
    </source>
</evidence>
<evidence type="ECO:0000256" key="7">
    <source>
        <dbReference type="ARBA" id="ARBA00023136"/>
    </source>
</evidence>
<evidence type="ECO:0000313" key="11">
    <source>
        <dbReference type="Proteomes" id="UP000250796"/>
    </source>
</evidence>
<keyword evidence="5 9" id="KW-0812">Transmembrane</keyword>
<evidence type="ECO:0000256" key="9">
    <source>
        <dbReference type="SAM" id="Phobius"/>
    </source>
</evidence>
<evidence type="ECO:0000256" key="8">
    <source>
        <dbReference type="SAM" id="MobiDB-lite"/>
    </source>
</evidence>
<dbReference type="Proteomes" id="UP000250796">
    <property type="component" value="Chromosome MESINF"/>
</dbReference>
<evidence type="ECO:0000256" key="2">
    <source>
        <dbReference type="ARBA" id="ARBA00009773"/>
    </source>
</evidence>
<keyword evidence="6 9" id="KW-1133">Transmembrane helix</keyword>
<dbReference type="AlphaFoldDB" id="A0A7Z7PPP7"/>
<comment type="subcellular location">
    <subcellularLocation>
        <location evidence="1">Cell membrane</location>
        <topology evidence="1">Multi-pass membrane protein</topology>
    </subcellularLocation>
</comment>
<gene>
    <name evidence="10" type="ORF">MESINF_1850</name>
</gene>
<dbReference type="PANTHER" id="PTHR21716:SF53">
    <property type="entry name" value="PERMEASE PERM-RELATED"/>
    <property type="match status" value="1"/>
</dbReference>
<feature type="transmembrane region" description="Helical" evidence="9">
    <location>
        <begin position="256"/>
        <end position="278"/>
    </location>
</feature>
<keyword evidence="11" id="KW-1185">Reference proteome</keyword>
<feature type="transmembrane region" description="Helical" evidence="9">
    <location>
        <begin position="199"/>
        <end position="218"/>
    </location>
</feature>
<keyword evidence="3" id="KW-0813">Transport</keyword>